<dbReference type="PANTHER" id="PTHR33490">
    <property type="entry name" value="BLR5614 PROTEIN-RELATED"/>
    <property type="match status" value="1"/>
</dbReference>
<evidence type="ECO:0000313" key="3">
    <source>
        <dbReference type="EMBL" id="MCA9375214.1"/>
    </source>
</evidence>
<dbReference type="Pfam" id="PF01841">
    <property type="entry name" value="Transglut_core"/>
    <property type="match status" value="1"/>
</dbReference>
<keyword evidence="1" id="KW-0472">Membrane</keyword>
<dbReference type="InterPro" id="IPR002931">
    <property type="entry name" value="Transglutaminase-like"/>
</dbReference>
<name>A0A955KVR9_9BACT</name>
<gene>
    <name evidence="3" type="ORF">KC622_02700</name>
</gene>
<dbReference type="InterPro" id="IPR038765">
    <property type="entry name" value="Papain-like_cys_pep_sf"/>
</dbReference>
<feature type="domain" description="Transglutaminase-like" evidence="2">
    <location>
        <begin position="76"/>
        <end position="150"/>
    </location>
</feature>
<dbReference type="PANTHER" id="PTHR33490:SF6">
    <property type="entry name" value="SLL1049 PROTEIN"/>
    <property type="match status" value="1"/>
</dbReference>
<comment type="caution">
    <text evidence="3">The sequence shown here is derived from an EMBL/GenBank/DDBJ whole genome shotgun (WGS) entry which is preliminary data.</text>
</comment>
<feature type="transmembrane region" description="Helical" evidence="1">
    <location>
        <begin position="244"/>
        <end position="264"/>
    </location>
</feature>
<reference evidence="3" key="1">
    <citation type="submission" date="2020-04" db="EMBL/GenBank/DDBJ databases">
        <authorList>
            <person name="Zhang T."/>
        </authorList>
    </citation>
    <scope>NUCLEOTIDE SEQUENCE</scope>
    <source>
        <strain evidence="3">HKST-UBA16</strain>
    </source>
</reference>
<reference evidence="3" key="2">
    <citation type="journal article" date="2021" name="Microbiome">
        <title>Successional dynamics and alternative stable states in a saline activated sludge microbial community over 9 years.</title>
        <authorList>
            <person name="Wang Y."/>
            <person name="Ye J."/>
            <person name="Ju F."/>
            <person name="Liu L."/>
            <person name="Boyd J.A."/>
            <person name="Deng Y."/>
            <person name="Parks D.H."/>
            <person name="Jiang X."/>
            <person name="Yin X."/>
            <person name="Woodcroft B.J."/>
            <person name="Tyson G.W."/>
            <person name="Hugenholtz P."/>
            <person name="Polz M.F."/>
            <person name="Zhang T."/>
        </authorList>
    </citation>
    <scope>NUCLEOTIDE SEQUENCE</scope>
    <source>
        <strain evidence="3">HKST-UBA16</strain>
    </source>
</reference>
<keyword evidence="1" id="KW-0812">Transmembrane</keyword>
<sequence length="278" mass="30977">YRADIKDDSKFKPYTTPDKYWESDSPLIQELATKLEKNPSTLQQLIKADYNYIIDNFDYSEEKSIGQNTRYGALAAFKGAECVCMEYSDAMIALLRAQGIPARAAIGYGNDPTGIENEIGTNTPLEQKIGHQWLQVWVPEYGWMSVDPTWGETGRTYIGGNLDHLLWYTVGQTSTERASTELNTADPVDDGNLSGYDVYLQALSAADYPGETSLQSLDDVIKDFTGKKTTSTELFLKTTRFGKAIIITTPVVLVFVALWVLIALPLQWIKKANRSATS</sequence>
<evidence type="ECO:0000313" key="4">
    <source>
        <dbReference type="Proteomes" id="UP000748332"/>
    </source>
</evidence>
<feature type="non-terminal residue" evidence="3">
    <location>
        <position position="1"/>
    </location>
</feature>
<evidence type="ECO:0000256" key="1">
    <source>
        <dbReference type="SAM" id="Phobius"/>
    </source>
</evidence>
<dbReference type="SUPFAM" id="SSF54001">
    <property type="entry name" value="Cysteine proteinases"/>
    <property type="match status" value="1"/>
</dbReference>
<organism evidence="3 4">
    <name type="scientific">Candidatus Dojkabacteria bacterium</name>
    <dbReference type="NCBI Taxonomy" id="2099670"/>
    <lineage>
        <taxon>Bacteria</taxon>
        <taxon>Candidatus Dojkabacteria</taxon>
    </lineage>
</organism>
<dbReference type="Proteomes" id="UP000748332">
    <property type="component" value="Unassembled WGS sequence"/>
</dbReference>
<proteinExistence type="predicted"/>
<dbReference type="AlphaFoldDB" id="A0A955KVR9"/>
<evidence type="ECO:0000259" key="2">
    <source>
        <dbReference type="SMART" id="SM00460"/>
    </source>
</evidence>
<dbReference type="Gene3D" id="3.10.620.30">
    <property type="match status" value="1"/>
</dbReference>
<keyword evidence="1" id="KW-1133">Transmembrane helix</keyword>
<protein>
    <submittedName>
        <fullName evidence="3">Transglutaminase domain-containing protein</fullName>
    </submittedName>
</protein>
<dbReference type="SMART" id="SM00460">
    <property type="entry name" value="TGc"/>
    <property type="match status" value="1"/>
</dbReference>
<accession>A0A955KVR9</accession>
<dbReference type="EMBL" id="JAGQLM010000115">
    <property type="protein sequence ID" value="MCA9375214.1"/>
    <property type="molecule type" value="Genomic_DNA"/>
</dbReference>